<reference evidence="1" key="1">
    <citation type="journal article" date="2021" name="Proc. Natl. Acad. Sci. U.S.A.">
        <title>A Catalog of Tens of Thousands of Viruses from Human Metagenomes Reveals Hidden Associations with Chronic Diseases.</title>
        <authorList>
            <person name="Tisza M.J."/>
            <person name="Buck C.B."/>
        </authorList>
    </citation>
    <scope>NUCLEOTIDE SEQUENCE</scope>
    <source>
        <strain evidence="1">CtGns7</strain>
    </source>
</reference>
<protein>
    <submittedName>
        <fullName evidence="1">Uncharacterized protein</fullName>
    </submittedName>
</protein>
<name>A0A8S5S951_9VIRU</name>
<sequence length="72" mass="8561">MIDDETLLNIAITETYKRFAMRGSSKSLVTPTLYALKLYSWLKTENQLNKYNFNLPKERIAMNLRRNSFDRL</sequence>
<proteinExistence type="predicted"/>
<organism evidence="1">
    <name type="scientific">Phage sp. ctGns7</name>
    <dbReference type="NCBI Taxonomy" id="2828003"/>
    <lineage>
        <taxon>Viruses</taxon>
    </lineage>
</organism>
<evidence type="ECO:0000313" key="1">
    <source>
        <dbReference type="EMBL" id="DAF47440.1"/>
    </source>
</evidence>
<accession>A0A8S5S951</accession>
<dbReference type="EMBL" id="BK032555">
    <property type="protein sequence ID" value="DAF47440.1"/>
    <property type="molecule type" value="Genomic_DNA"/>
</dbReference>